<evidence type="ECO:0000313" key="3">
    <source>
        <dbReference type="Proteomes" id="UP000192917"/>
    </source>
</evidence>
<sequence>MRDHDEGEAAGARRGRPAPGAGRAEREARLAERLRANLQRRKQQARQRAAGAPGALGAPDAEEPSDGNP</sequence>
<dbReference type="AlphaFoldDB" id="A0A1Y6CRN8"/>
<name>A0A1Y6CRN8_9PROT</name>
<feature type="compositionally biased region" description="Basic and acidic residues" evidence="1">
    <location>
        <begin position="23"/>
        <end position="35"/>
    </location>
</feature>
<feature type="compositionally biased region" description="Acidic residues" evidence="1">
    <location>
        <begin position="60"/>
        <end position="69"/>
    </location>
</feature>
<dbReference type="Proteomes" id="UP000192917">
    <property type="component" value="Unassembled WGS sequence"/>
</dbReference>
<evidence type="ECO:0000313" key="2">
    <source>
        <dbReference type="EMBL" id="SMF83538.1"/>
    </source>
</evidence>
<organism evidence="2 3">
    <name type="scientific">Tistlia consotensis USBA 355</name>
    <dbReference type="NCBI Taxonomy" id="560819"/>
    <lineage>
        <taxon>Bacteria</taxon>
        <taxon>Pseudomonadati</taxon>
        <taxon>Pseudomonadota</taxon>
        <taxon>Alphaproteobacteria</taxon>
        <taxon>Rhodospirillales</taxon>
        <taxon>Rhodovibrionaceae</taxon>
        <taxon>Tistlia</taxon>
    </lineage>
</organism>
<proteinExistence type="predicted"/>
<gene>
    <name evidence="2" type="ORF">SAMN05428998_15016</name>
</gene>
<feature type="compositionally biased region" description="Low complexity" evidence="1">
    <location>
        <begin position="46"/>
        <end position="58"/>
    </location>
</feature>
<dbReference type="STRING" id="560819.SAMN05428998_15016"/>
<protein>
    <submittedName>
        <fullName evidence="2">Uncharacterized protein</fullName>
    </submittedName>
</protein>
<evidence type="ECO:0000256" key="1">
    <source>
        <dbReference type="SAM" id="MobiDB-lite"/>
    </source>
</evidence>
<accession>A0A1Y6CRN8</accession>
<keyword evidence="3" id="KW-1185">Reference proteome</keyword>
<dbReference type="RefSeq" id="WP_085127168.1">
    <property type="nucleotide sequence ID" value="NZ_FWZX01000050.1"/>
</dbReference>
<reference evidence="2 3" key="1">
    <citation type="submission" date="2017-04" db="EMBL/GenBank/DDBJ databases">
        <authorList>
            <person name="Afonso C.L."/>
            <person name="Miller P.J."/>
            <person name="Scott M.A."/>
            <person name="Spackman E."/>
            <person name="Goraichik I."/>
            <person name="Dimitrov K.M."/>
            <person name="Suarez D.L."/>
            <person name="Swayne D.E."/>
        </authorList>
    </citation>
    <scope>NUCLEOTIDE SEQUENCE [LARGE SCALE GENOMIC DNA]</scope>
    <source>
        <strain evidence="2 3">USBA 355</strain>
    </source>
</reference>
<feature type="compositionally biased region" description="Low complexity" evidence="1">
    <location>
        <begin position="9"/>
        <end position="22"/>
    </location>
</feature>
<feature type="region of interest" description="Disordered" evidence="1">
    <location>
        <begin position="1"/>
        <end position="69"/>
    </location>
</feature>
<dbReference type="EMBL" id="FWZX01000050">
    <property type="protein sequence ID" value="SMF83538.1"/>
    <property type="molecule type" value="Genomic_DNA"/>
</dbReference>